<dbReference type="Proteomes" id="UP000242869">
    <property type="component" value="Unassembled WGS sequence"/>
</dbReference>
<evidence type="ECO:0000256" key="5">
    <source>
        <dbReference type="ARBA" id="ARBA00023136"/>
    </source>
</evidence>
<feature type="transmembrane region" description="Helical" evidence="6">
    <location>
        <begin position="21"/>
        <end position="41"/>
    </location>
</feature>
<dbReference type="EMBL" id="FOVE01000007">
    <property type="protein sequence ID" value="SFN34771.1"/>
    <property type="molecule type" value="Genomic_DNA"/>
</dbReference>
<evidence type="ECO:0000259" key="8">
    <source>
        <dbReference type="Pfam" id="PF12704"/>
    </source>
</evidence>
<feature type="domain" description="MacB-like periplasmic core" evidence="8">
    <location>
        <begin position="21"/>
        <end position="227"/>
    </location>
</feature>
<evidence type="ECO:0000256" key="2">
    <source>
        <dbReference type="ARBA" id="ARBA00022475"/>
    </source>
</evidence>
<name>A0A1I4Y9N0_9NEIS</name>
<feature type="transmembrane region" description="Helical" evidence="6">
    <location>
        <begin position="346"/>
        <end position="373"/>
    </location>
</feature>
<accession>A0A1I4Y9N0</accession>
<feature type="transmembrane region" description="Helical" evidence="6">
    <location>
        <begin position="303"/>
        <end position="326"/>
    </location>
</feature>
<keyword evidence="3 6" id="KW-0812">Transmembrane</keyword>
<dbReference type="PANTHER" id="PTHR30572:SF15">
    <property type="entry name" value="ABC TRANSPORTER PERMEASE"/>
    <property type="match status" value="1"/>
</dbReference>
<keyword evidence="4 6" id="KW-1133">Transmembrane helix</keyword>
<dbReference type="OrthoDB" id="9770036at2"/>
<feature type="domain" description="ABC3 transporter permease C-terminal" evidence="7">
    <location>
        <begin position="262"/>
        <end position="383"/>
    </location>
</feature>
<evidence type="ECO:0000313" key="10">
    <source>
        <dbReference type="Proteomes" id="UP000242869"/>
    </source>
</evidence>
<keyword evidence="2" id="KW-1003">Cell membrane</keyword>
<evidence type="ECO:0000256" key="1">
    <source>
        <dbReference type="ARBA" id="ARBA00004651"/>
    </source>
</evidence>
<dbReference type="InterPro" id="IPR050250">
    <property type="entry name" value="Macrolide_Exporter_MacB"/>
</dbReference>
<evidence type="ECO:0000259" key="7">
    <source>
        <dbReference type="Pfam" id="PF02687"/>
    </source>
</evidence>
<dbReference type="GO" id="GO:0005886">
    <property type="term" value="C:plasma membrane"/>
    <property type="evidence" value="ECO:0007669"/>
    <property type="project" value="UniProtKB-SubCell"/>
</dbReference>
<sequence>MRYGIPVQYIWRNLFARRLTTLLTAGGMALVVFVFTAVQMLEAGLRSTLVETGSPDNVVVIRAAAQTEIQSSIERSQAHILSTLPYIAADSAGNPLLARECLVLISLNKKISNNPANITVRGTDATGLALRPQVKLVAGRPFHPDSNEIVVGSSIANGFAGVGLGEKLFFARREWQVVGIFDAGKTGFNSEIWGDGEQMMQAFRRPVYSSVVFKLGDRRAFDEMSTRLGNDRRLNVEAKRENDFYADQSRFMATFIRILGNTLSVIFSIGAVLGAMITMYGSVASRTPEIGTLRAIGFRKSRILIAFLGESLLLSLVGGITGIVAASAMQWITLSTMNWQTFSELAFSFTLTPGIVASALAFSLAMGFIGGFLPALRAARLNIIDALRAA</sequence>
<dbReference type="InterPro" id="IPR003838">
    <property type="entry name" value="ABC3_permease_C"/>
</dbReference>
<dbReference type="STRING" id="83765.SAMN05660284_01278"/>
<dbReference type="RefSeq" id="WP_091192956.1">
    <property type="nucleotide sequence ID" value="NZ_FOVE01000007.1"/>
</dbReference>
<comment type="subcellular location">
    <subcellularLocation>
        <location evidence="1">Cell membrane</location>
        <topology evidence="1">Multi-pass membrane protein</topology>
    </subcellularLocation>
</comment>
<dbReference type="Pfam" id="PF02687">
    <property type="entry name" value="FtsX"/>
    <property type="match status" value="1"/>
</dbReference>
<feature type="transmembrane region" description="Helical" evidence="6">
    <location>
        <begin position="258"/>
        <end position="283"/>
    </location>
</feature>
<gene>
    <name evidence="9" type="ORF">SAMN05660284_01278</name>
</gene>
<keyword evidence="5 6" id="KW-0472">Membrane</keyword>
<reference evidence="10" key="1">
    <citation type="submission" date="2016-10" db="EMBL/GenBank/DDBJ databases">
        <authorList>
            <person name="Varghese N."/>
            <person name="Submissions S."/>
        </authorList>
    </citation>
    <scope>NUCLEOTIDE SEQUENCE [LARGE SCALE GENOMIC DNA]</scope>
    <source>
        <strain evidence="10">DSM 6150</strain>
    </source>
</reference>
<evidence type="ECO:0000256" key="4">
    <source>
        <dbReference type="ARBA" id="ARBA00022989"/>
    </source>
</evidence>
<proteinExistence type="predicted"/>
<evidence type="ECO:0000256" key="6">
    <source>
        <dbReference type="SAM" id="Phobius"/>
    </source>
</evidence>
<dbReference type="PANTHER" id="PTHR30572">
    <property type="entry name" value="MEMBRANE COMPONENT OF TRANSPORTER-RELATED"/>
    <property type="match status" value="1"/>
</dbReference>
<dbReference type="InterPro" id="IPR025857">
    <property type="entry name" value="MacB_PCD"/>
</dbReference>
<evidence type="ECO:0000313" key="9">
    <source>
        <dbReference type="EMBL" id="SFN34771.1"/>
    </source>
</evidence>
<keyword evidence="10" id="KW-1185">Reference proteome</keyword>
<dbReference type="GO" id="GO:0022857">
    <property type="term" value="F:transmembrane transporter activity"/>
    <property type="evidence" value="ECO:0007669"/>
    <property type="project" value="TreeGrafter"/>
</dbReference>
<dbReference type="Pfam" id="PF12704">
    <property type="entry name" value="MacB_PCD"/>
    <property type="match status" value="1"/>
</dbReference>
<organism evidence="9 10">
    <name type="scientific">Formivibrio citricus</name>
    <dbReference type="NCBI Taxonomy" id="83765"/>
    <lineage>
        <taxon>Bacteria</taxon>
        <taxon>Pseudomonadati</taxon>
        <taxon>Pseudomonadota</taxon>
        <taxon>Betaproteobacteria</taxon>
        <taxon>Neisseriales</taxon>
        <taxon>Chitinibacteraceae</taxon>
        <taxon>Formivibrio</taxon>
    </lineage>
</organism>
<evidence type="ECO:0000256" key="3">
    <source>
        <dbReference type="ARBA" id="ARBA00022692"/>
    </source>
</evidence>
<keyword evidence="9" id="KW-0449">Lipoprotein</keyword>
<dbReference type="AlphaFoldDB" id="A0A1I4Y9N0"/>
<protein>
    <submittedName>
        <fullName evidence="9">ABC-type transport system, involved in lipoprotein release, permease component</fullName>
    </submittedName>
</protein>